<organism evidence="1 2">
    <name type="scientific">Novosphingobium hassiacum</name>
    <dbReference type="NCBI Taxonomy" id="173676"/>
    <lineage>
        <taxon>Bacteria</taxon>
        <taxon>Pseudomonadati</taxon>
        <taxon>Pseudomonadota</taxon>
        <taxon>Alphaproteobacteria</taxon>
        <taxon>Sphingomonadales</taxon>
        <taxon>Sphingomonadaceae</taxon>
        <taxon>Novosphingobium</taxon>
    </lineage>
</organism>
<proteinExistence type="predicted"/>
<comment type="caution">
    <text evidence="1">The sequence shown here is derived from an EMBL/GenBank/DDBJ whole genome shotgun (WGS) entry which is preliminary data.</text>
</comment>
<dbReference type="AlphaFoldDB" id="A0A7W6EV92"/>
<dbReference type="EMBL" id="JACICY010000001">
    <property type="protein sequence ID" value="MBB3859519.1"/>
    <property type="molecule type" value="Genomic_DNA"/>
</dbReference>
<evidence type="ECO:0000313" key="2">
    <source>
        <dbReference type="Proteomes" id="UP000562395"/>
    </source>
</evidence>
<name>A0A7W6EV92_9SPHN</name>
<keyword evidence="1" id="KW-0223">Dioxygenase</keyword>
<keyword evidence="1" id="KW-0560">Oxidoreductase</keyword>
<gene>
    <name evidence="1" type="ORF">GGQ88_000759</name>
</gene>
<reference evidence="1 2" key="1">
    <citation type="submission" date="2020-08" db="EMBL/GenBank/DDBJ databases">
        <title>Genomic Encyclopedia of Type Strains, Phase IV (KMG-IV): sequencing the most valuable type-strain genomes for metagenomic binning, comparative biology and taxonomic classification.</title>
        <authorList>
            <person name="Goeker M."/>
        </authorList>
    </citation>
    <scope>NUCLEOTIDE SEQUENCE [LARGE SCALE GENOMIC DNA]</scope>
    <source>
        <strain evidence="1 2">DSM 14552</strain>
    </source>
</reference>
<dbReference type="Proteomes" id="UP000562395">
    <property type="component" value="Unassembled WGS sequence"/>
</dbReference>
<accession>A0A7W6EV92</accession>
<dbReference type="RefSeq" id="WP_183611752.1">
    <property type="nucleotide sequence ID" value="NZ_JACICY010000001.1"/>
</dbReference>
<protein>
    <submittedName>
        <fullName evidence="1">NAD(P)H-dependent flavin oxidoreductase YrpB (Nitropropane dioxygenase family)</fullName>
    </submittedName>
</protein>
<keyword evidence="2" id="KW-1185">Reference proteome</keyword>
<dbReference type="GO" id="GO:0051213">
    <property type="term" value="F:dioxygenase activity"/>
    <property type="evidence" value="ECO:0007669"/>
    <property type="project" value="UniProtKB-KW"/>
</dbReference>
<sequence>MNRWAEAGEHAGIAGIVYLGSEASGLGAAVAGHPVRPQALPAAFGHLHDHTGRVQVGRNCIERAWPLLGR</sequence>
<evidence type="ECO:0000313" key="1">
    <source>
        <dbReference type="EMBL" id="MBB3859519.1"/>
    </source>
</evidence>